<dbReference type="InterPro" id="IPR036390">
    <property type="entry name" value="WH_DNA-bd_sf"/>
</dbReference>
<dbReference type="Pfam" id="PF13545">
    <property type="entry name" value="HTH_Crp_2"/>
    <property type="match status" value="1"/>
</dbReference>
<organism evidence="6 7">
    <name type="scientific">Roseomonas alba</name>
    <dbReference type="NCBI Taxonomy" id="2846776"/>
    <lineage>
        <taxon>Bacteria</taxon>
        <taxon>Pseudomonadati</taxon>
        <taxon>Pseudomonadota</taxon>
        <taxon>Alphaproteobacteria</taxon>
        <taxon>Acetobacterales</taxon>
        <taxon>Roseomonadaceae</taxon>
        <taxon>Roseomonas</taxon>
    </lineage>
</organism>
<dbReference type="EMBL" id="JAHYBZ010000003">
    <property type="protein sequence ID" value="MBW6398362.1"/>
    <property type="molecule type" value="Genomic_DNA"/>
</dbReference>
<evidence type="ECO:0000256" key="1">
    <source>
        <dbReference type="ARBA" id="ARBA00023015"/>
    </source>
</evidence>
<evidence type="ECO:0000259" key="5">
    <source>
        <dbReference type="PROSITE" id="PS51063"/>
    </source>
</evidence>
<dbReference type="SMART" id="SM00419">
    <property type="entry name" value="HTH_CRP"/>
    <property type="match status" value="1"/>
</dbReference>
<accession>A0ABS7A7U9</accession>
<keyword evidence="3" id="KW-0804">Transcription</keyword>
<reference evidence="6 7" key="1">
    <citation type="submission" date="2021-07" db="EMBL/GenBank/DDBJ databases">
        <authorList>
            <person name="So Y."/>
        </authorList>
    </citation>
    <scope>NUCLEOTIDE SEQUENCE [LARGE SCALE GENOMIC DNA]</scope>
    <source>
        <strain evidence="6 7">HJA6</strain>
    </source>
</reference>
<dbReference type="InterPro" id="IPR018490">
    <property type="entry name" value="cNMP-bd_dom_sf"/>
</dbReference>
<dbReference type="CDD" id="cd00038">
    <property type="entry name" value="CAP_ED"/>
    <property type="match status" value="1"/>
</dbReference>
<dbReference type="PROSITE" id="PS51063">
    <property type="entry name" value="HTH_CRP_2"/>
    <property type="match status" value="1"/>
</dbReference>
<keyword evidence="1" id="KW-0805">Transcription regulation</keyword>
<dbReference type="Gene3D" id="2.60.120.10">
    <property type="entry name" value="Jelly Rolls"/>
    <property type="match status" value="1"/>
</dbReference>
<dbReference type="Pfam" id="PF00027">
    <property type="entry name" value="cNMP_binding"/>
    <property type="match status" value="1"/>
</dbReference>
<dbReference type="SUPFAM" id="SSF46785">
    <property type="entry name" value="Winged helix' DNA-binding domain"/>
    <property type="match status" value="1"/>
</dbReference>
<keyword evidence="2" id="KW-0238">DNA-binding</keyword>
<dbReference type="Proteomes" id="UP001196565">
    <property type="component" value="Unassembled WGS sequence"/>
</dbReference>
<proteinExistence type="predicted"/>
<keyword evidence="7" id="KW-1185">Reference proteome</keyword>
<dbReference type="PANTHER" id="PTHR24567:SF74">
    <property type="entry name" value="HTH-TYPE TRANSCRIPTIONAL REGULATOR ARCR"/>
    <property type="match status" value="1"/>
</dbReference>
<evidence type="ECO:0000313" key="7">
    <source>
        <dbReference type="Proteomes" id="UP001196565"/>
    </source>
</evidence>
<dbReference type="RefSeq" id="WP_219762961.1">
    <property type="nucleotide sequence ID" value="NZ_JAHYBZ010000003.1"/>
</dbReference>
<feature type="domain" description="Cyclic nucleotide-binding" evidence="4">
    <location>
        <begin position="35"/>
        <end position="155"/>
    </location>
</feature>
<dbReference type="SMART" id="SM00100">
    <property type="entry name" value="cNMP"/>
    <property type="match status" value="1"/>
</dbReference>
<dbReference type="Gene3D" id="1.10.10.10">
    <property type="entry name" value="Winged helix-like DNA-binding domain superfamily/Winged helix DNA-binding domain"/>
    <property type="match status" value="1"/>
</dbReference>
<dbReference type="InterPro" id="IPR000595">
    <property type="entry name" value="cNMP-bd_dom"/>
</dbReference>
<gene>
    <name evidence="6" type="ORF">KPL78_10915</name>
</gene>
<evidence type="ECO:0000259" key="4">
    <source>
        <dbReference type="PROSITE" id="PS50042"/>
    </source>
</evidence>
<dbReference type="InterPro" id="IPR050397">
    <property type="entry name" value="Env_Response_Regulators"/>
</dbReference>
<evidence type="ECO:0000256" key="2">
    <source>
        <dbReference type="ARBA" id="ARBA00023125"/>
    </source>
</evidence>
<sequence length="256" mass="28294">MRAIQDPVFPHLVWLRPAMTEPPTTRPPALSDLPFFRGADPAVLAKVATSARWRTVEPGQVVVDDDEPSTDIFFVAAGSVRVQLRAASGREVLLNEFGTGEFFGELSAIDGAPRAANVTAVARSRLCIIPAKTFLEYVFATPDACHALLKTLSAKLRLQTERTLEREALPVRLRLFSELLRLSRPRSGAPTERVVSPPPPHHELAARIGARREVVSRELSDMTREGWLARDRRVIRILRVAEMQKAVASELRAPAA</sequence>
<feature type="domain" description="HTH crp-type" evidence="5">
    <location>
        <begin position="169"/>
        <end position="241"/>
    </location>
</feature>
<dbReference type="SUPFAM" id="SSF51206">
    <property type="entry name" value="cAMP-binding domain-like"/>
    <property type="match status" value="1"/>
</dbReference>
<dbReference type="InterPro" id="IPR036388">
    <property type="entry name" value="WH-like_DNA-bd_sf"/>
</dbReference>
<evidence type="ECO:0000313" key="6">
    <source>
        <dbReference type="EMBL" id="MBW6398362.1"/>
    </source>
</evidence>
<dbReference type="PROSITE" id="PS50042">
    <property type="entry name" value="CNMP_BINDING_3"/>
    <property type="match status" value="1"/>
</dbReference>
<name>A0ABS7A7U9_9PROT</name>
<dbReference type="InterPro" id="IPR014710">
    <property type="entry name" value="RmlC-like_jellyroll"/>
</dbReference>
<dbReference type="PANTHER" id="PTHR24567">
    <property type="entry name" value="CRP FAMILY TRANSCRIPTIONAL REGULATORY PROTEIN"/>
    <property type="match status" value="1"/>
</dbReference>
<dbReference type="InterPro" id="IPR012318">
    <property type="entry name" value="HTH_CRP"/>
</dbReference>
<protein>
    <submittedName>
        <fullName evidence="6">Crp/Fnr family transcriptional regulator</fullName>
    </submittedName>
</protein>
<evidence type="ECO:0000256" key="3">
    <source>
        <dbReference type="ARBA" id="ARBA00023163"/>
    </source>
</evidence>
<comment type="caution">
    <text evidence="6">The sequence shown here is derived from an EMBL/GenBank/DDBJ whole genome shotgun (WGS) entry which is preliminary data.</text>
</comment>